<dbReference type="Proteomes" id="UP000224592">
    <property type="component" value="Segment"/>
</dbReference>
<accession>A0A1I9SDL2</accession>
<name>A0A1I9SDL2_9CAUD</name>
<sequence length="64" mass="7599">MDDFLKEVDESLYRAFDQDASGIYWLMFEFFDSDPNNPLTPRELLEFDAALTVEERLFILLELC</sequence>
<dbReference type="EMBL" id="KX670789">
    <property type="protein sequence ID" value="AOZ64939.1"/>
    <property type="molecule type" value="Genomic_DNA"/>
</dbReference>
<organism evidence="1 2">
    <name type="scientific">Streptomyces phage OlympicHelado</name>
    <dbReference type="NCBI Taxonomy" id="1897524"/>
    <lineage>
        <taxon>Viruses</taxon>
        <taxon>Duplodnaviria</taxon>
        <taxon>Heunggongvirae</taxon>
        <taxon>Uroviricota</taxon>
        <taxon>Caudoviricetes</taxon>
        <taxon>Rimavirus</taxon>
        <taxon>Rimavirus rima</taxon>
    </lineage>
</organism>
<proteinExistence type="predicted"/>
<protein>
    <submittedName>
        <fullName evidence="1">Uncharacterized protein</fullName>
    </submittedName>
</protein>
<evidence type="ECO:0000313" key="2">
    <source>
        <dbReference type="Proteomes" id="UP000224592"/>
    </source>
</evidence>
<reference evidence="1 2" key="1">
    <citation type="submission" date="2016-08" db="EMBL/GenBank/DDBJ databases">
        <authorList>
            <person name="Delwel I.O."/>
            <person name="Rosado J.E."/>
            <person name="Bhuiyan S."/>
            <person name="Layton S.R."/>
            <person name="Benjamin R.C."/>
            <person name="Hughes L.E."/>
            <person name="Garlena R.A."/>
            <person name="Russell D.A."/>
            <person name="Pope W.H."/>
            <person name="Jacobs-Sera D."/>
            <person name="Hendrix R.W."/>
            <person name="Hatfull G.F."/>
        </authorList>
    </citation>
    <scope>NUCLEOTIDE SEQUENCE [LARGE SCALE GENOMIC DNA]</scope>
</reference>
<gene>
    <name evidence="1" type="ORF">SEA_OLYMPICHELADO_75</name>
</gene>
<evidence type="ECO:0000313" key="1">
    <source>
        <dbReference type="EMBL" id="AOZ64939.1"/>
    </source>
</evidence>